<dbReference type="AlphaFoldDB" id="A0A940NPB2"/>
<evidence type="ECO:0000259" key="1">
    <source>
        <dbReference type="PROSITE" id="PS51186"/>
    </source>
</evidence>
<gene>
    <name evidence="2" type="ORF">J5Y03_08535</name>
</gene>
<dbReference type="Pfam" id="PF00583">
    <property type="entry name" value="Acetyltransf_1"/>
    <property type="match status" value="1"/>
</dbReference>
<protein>
    <submittedName>
        <fullName evidence="2">GNAT family N-acetyltransferase</fullName>
    </submittedName>
</protein>
<dbReference type="SUPFAM" id="SSF55729">
    <property type="entry name" value="Acyl-CoA N-acyltransferases (Nat)"/>
    <property type="match status" value="1"/>
</dbReference>
<reference evidence="2" key="1">
    <citation type="submission" date="2021-04" db="EMBL/GenBank/DDBJ databases">
        <title>Genome seq and assembly of Bacillus sp.</title>
        <authorList>
            <person name="Chhetri G."/>
        </authorList>
    </citation>
    <scope>NUCLEOTIDE SEQUENCE</scope>
    <source>
        <strain evidence="2">RG28</strain>
    </source>
</reference>
<evidence type="ECO:0000313" key="3">
    <source>
        <dbReference type="Proteomes" id="UP000682134"/>
    </source>
</evidence>
<keyword evidence="3" id="KW-1185">Reference proteome</keyword>
<dbReference type="EMBL" id="JAGIYQ010000005">
    <property type="protein sequence ID" value="MBP0725235.1"/>
    <property type="molecule type" value="Genomic_DNA"/>
</dbReference>
<sequence length="163" mass="18592">MDSKVSLSLYKPEYYDQLKLFKLVEGQEQFTRLPIESIRVSINNPDCYRIVILNHDLPVGYFVLQIGESVKEYTENERAILLRSYSINSDQQGKGFGKQSLELLDQLVSKLLPNYTEIVLAVNDRNNVATSLYLKSGFVDRGQKAEGRSGPQKVLFKQINTVN</sequence>
<evidence type="ECO:0000313" key="2">
    <source>
        <dbReference type="EMBL" id="MBP0725235.1"/>
    </source>
</evidence>
<dbReference type="Gene3D" id="3.40.630.30">
    <property type="match status" value="1"/>
</dbReference>
<dbReference type="RefSeq" id="WP_209404590.1">
    <property type="nucleotide sequence ID" value="NZ_JAGIYQ010000005.1"/>
</dbReference>
<proteinExistence type="predicted"/>
<dbReference type="Proteomes" id="UP000682134">
    <property type="component" value="Unassembled WGS sequence"/>
</dbReference>
<dbReference type="InterPro" id="IPR000182">
    <property type="entry name" value="GNAT_dom"/>
</dbReference>
<feature type="domain" description="N-acetyltransferase" evidence="1">
    <location>
        <begin position="5"/>
        <end position="160"/>
    </location>
</feature>
<dbReference type="InterPro" id="IPR016181">
    <property type="entry name" value="Acyl_CoA_acyltransferase"/>
</dbReference>
<comment type="caution">
    <text evidence="2">The sequence shown here is derived from an EMBL/GenBank/DDBJ whole genome shotgun (WGS) entry which is preliminary data.</text>
</comment>
<accession>A0A940NPB2</accession>
<dbReference type="PROSITE" id="PS51186">
    <property type="entry name" value="GNAT"/>
    <property type="match status" value="1"/>
</dbReference>
<name>A0A940NPB2_9BACI</name>
<organism evidence="2 3">
    <name type="scientific">Gottfriedia endophytica</name>
    <dbReference type="NCBI Taxonomy" id="2820819"/>
    <lineage>
        <taxon>Bacteria</taxon>
        <taxon>Bacillati</taxon>
        <taxon>Bacillota</taxon>
        <taxon>Bacilli</taxon>
        <taxon>Bacillales</taxon>
        <taxon>Bacillaceae</taxon>
        <taxon>Gottfriedia</taxon>
    </lineage>
</organism>
<dbReference type="GO" id="GO:0016747">
    <property type="term" value="F:acyltransferase activity, transferring groups other than amino-acyl groups"/>
    <property type="evidence" value="ECO:0007669"/>
    <property type="project" value="InterPro"/>
</dbReference>